<dbReference type="EMBL" id="LAZR01015535">
    <property type="protein sequence ID" value="KKM09049.1"/>
    <property type="molecule type" value="Genomic_DNA"/>
</dbReference>
<dbReference type="AlphaFoldDB" id="A0A0F9HZH3"/>
<reference evidence="1" key="1">
    <citation type="journal article" date="2015" name="Nature">
        <title>Complex archaea that bridge the gap between prokaryotes and eukaryotes.</title>
        <authorList>
            <person name="Spang A."/>
            <person name="Saw J.H."/>
            <person name="Jorgensen S.L."/>
            <person name="Zaremba-Niedzwiedzka K."/>
            <person name="Martijn J."/>
            <person name="Lind A.E."/>
            <person name="van Eijk R."/>
            <person name="Schleper C."/>
            <person name="Guy L."/>
            <person name="Ettema T.J."/>
        </authorList>
    </citation>
    <scope>NUCLEOTIDE SEQUENCE</scope>
</reference>
<name>A0A0F9HZH3_9ZZZZ</name>
<gene>
    <name evidence="1" type="ORF">LCGC14_1723210</name>
</gene>
<evidence type="ECO:0000313" key="1">
    <source>
        <dbReference type="EMBL" id="KKM09049.1"/>
    </source>
</evidence>
<accession>A0A0F9HZH3</accession>
<comment type="caution">
    <text evidence="1">The sequence shown here is derived from an EMBL/GenBank/DDBJ whole genome shotgun (WGS) entry which is preliminary data.</text>
</comment>
<sequence>MGSIKNDIDTIIKHTRKPGVCEICNFEVEELLEIDYVQYSFSPEYMTPIGRSQDKVCDNCFDEEY</sequence>
<proteinExistence type="predicted"/>
<organism evidence="1">
    <name type="scientific">marine sediment metagenome</name>
    <dbReference type="NCBI Taxonomy" id="412755"/>
    <lineage>
        <taxon>unclassified sequences</taxon>
        <taxon>metagenomes</taxon>
        <taxon>ecological metagenomes</taxon>
    </lineage>
</organism>
<protein>
    <submittedName>
        <fullName evidence="1">Uncharacterized protein</fullName>
    </submittedName>
</protein>